<comment type="caution">
    <text evidence="4">The sequence shown here is derived from an EMBL/GenBank/DDBJ whole genome shotgun (WGS) entry which is preliminary data.</text>
</comment>
<accession>A0A9W9MUA6</accession>
<evidence type="ECO:0000256" key="2">
    <source>
        <dbReference type="ARBA" id="ARBA00022857"/>
    </source>
</evidence>
<keyword evidence="2" id="KW-0521">NADP</keyword>
<dbReference type="AlphaFoldDB" id="A0A9W9MUA6"/>
<protein>
    <submittedName>
        <fullName evidence="4">Uncharacterized protein</fullName>
    </submittedName>
</protein>
<reference evidence="4" key="1">
    <citation type="submission" date="2022-11" db="EMBL/GenBank/DDBJ databases">
        <authorList>
            <person name="Petersen C."/>
        </authorList>
    </citation>
    <scope>NUCLEOTIDE SEQUENCE</scope>
    <source>
        <strain evidence="4">IBT 20477</strain>
    </source>
</reference>
<dbReference type="PANTHER" id="PTHR43618:SF13">
    <property type="entry name" value="CHAIN DEHYDROGENASE, PUTATIVE (AFU_ORTHOLOGUE AFUA_1G17650)-RELATED"/>
    <property type="match status" value="1"/>
</dbReference>
<proteinExistence type="inferred from homology"/>
<evidence type="ECO:0000313" key="5">
    <source>
        <dbReference type="Proteomes" id="UP001150942"/>
    </source>
</evidence>
<dbReference type="InterPro" id="IPR052178">
    <property type="entry name" value="Sec_Metab_Biosynth_SDR"/>
</dbReference>
<evidence type="ECO:0000313" key="4">
    <source>
        <dbReference type="EMBL" id="KAJ5207657.1"/>
    </source>
</evidence>
<keyword evidence="5" id="KW-1185">Reference proteome</keyword>
<dbReference type="SUPFAM" id="SSF51735">
    <property type="entry name" value="NAD(P)-binding Rossmann-fold domains"/>
    <property type="match status" value="1"/>
</dbReference>
<dbReference type="Pfam" id="PF13561">
    <property type="entry name" value="adh_short_C2"/>
    <property type="match status" value="1"/>
</dbReference>
<dbReference type="InterPro" id="IPR036291">
    <property type="entry name" value="NAD(P)-bd_dom_sf"/>
</dbReference>
<dbReference type="InterPro" id="IPR002347">
    <property type="entry name" value="SDR_fam"/>
</dbReference>
<dbReference type="Proteomes" id="UP001150942">
    <property type="component" value="Unassembled WGS sequence"/>
</dbReference>
<dbReference type="PRINTS" id="PR00081">
    <property type="entry name" value="GDHRDH"/>
</dbReference>
<reference evidence="4" key="2">
    <citation type="journal article" date="2023" name="IMA Fungus">
        <title>Comparative genomic study of the Penicillium genus elucidates a diverse pangenome and 15 lateral gene transfer events.</title>
        <authorList>
            <person name="Petersen C."/>
            <person name="Sorensen T."/>
            <person name="Nielsen M.R."/>
            <person name="Sondergaard T.E."/>
            <person name="Sorensen J.L."/>
            <person name="Fitzpatrick D.A."/>
            <person name="Frisvad J.C."/>
            <person name="Nielsen K.L."/>
        </authorList>
    </citation>
    <scope>NUCLEOTIDE SEQUENCE</scope>
    <source>
        <strain evidence="4">IBT 20477</strain>
    </source>
</reference>
<organism evidence="4 5">
    <name type="scientific">Penicillium cf. viridicatum</name>
    <dbReference type="NCBI Taxonomy" id="2972119"/>
    <lineage>
        <taxon>Eukaryota</taxon>
        <taxon>Fungi</taxon>
        <taxon>Dikarya</taxon>
        <taxon>Ascomycota</taxon>
        <taxon>Pezizomycotina</taxon>
        <taxon>Eurotiomycetes</taxon>
        <taxon>Eurotiomycetidae</taxon>
        <taxon>Eurotiales</taxon>
        <taxon>Aspergillaceae</taxon>
        <taxon>Penicillium</taxon>
    </lineage>
</organism>
<dbReference type="EMBL" id="JAPQKQ010000002">
    <property type="protein sequence ID" value="KAJ5207657.1"/>
    <property type="molecule type" value="Genomic_DNA"/>
</dbReference>
<name>A0A9W9MUA6_9EURO</name>
<evidence type="ECO:0000256" key="3">
    <source>
        <dbReference type="ARBA" id="ARBA00023002"/>
    </source>
</evidence>
<gene>
    <name evidence="4" type="ORF">N7449_002036</name>
</gene>
<comment type="similarity">
    <text evidence="1">Belongs to the short-chain dehydrogenases/reductases (SDR) family.</text>
</comment>
<sequence length="295" mass="31978">MPDNPTRARIHCVLVHVYARPTTTTAADTSGAFTGRYSMLQLQERPQIHHDSIYPVCIVEAMASSPTPVILVTAGSASLGAATARLFAHHGYPVVVNYITNAQRAEALCAKLGGGGHVAIQADLGSWNDVERLVREAHAQMGHLDVRPAVEADWDRAFAMNVKSHLWLLQAARPHLDETEGVFITTSSIAGVQGMGSSLRLVVQAYLATKAAQLHMIRGLATMVAPKIRMNSVSPGLLQTEWAERFSEERKEAHRQKTKLKRFVVVEDVAAQVLSLATSKSITGANIIIDAGYTL</sequence>
<keyword evidence="3" id="KW-0560">Oxidoreductase</keyword>
<evidence type="ECO:0000256" key="1">
    <source>
        <dbReference type="ARBA" id="ARBA00006484"/>
    </source>
</evidence>
<dbReference type="GO" id="GO:0016491">
    <property type="term" value="F:oxidoreductase activity"/>
    <property type="evidence" value="ECO:0007669"/>
    <property type="project" value="UniProtKB-KW"/>
</dbReference>
<dbReference type="PANTHER" id="PTHR43618">
    <property type="entry name" value="7-ALPHA-HYDROXYSTEROID DEHYDROGENASE"/>
    <property type="match status" value="1"/>
</dbReference>
<dbReference type="OrthoDB" id="37659at2759"/>
<dbReference type="Gene3D" id="3.40.50.720">
    <property type="entry name" value="NAD(P)-binding Rossmann-like Domain"/>
    <property type="match status" value="1"/>
</dbReference>
<dbReference type="CDD" id="cd05233">
    <property type="entry name" value="SDR_c"/>
    <property type="match status" value="1"/>
</dbReference>